<dbReference type="Proteomes" id="UP000789595">
    <property type="component" value="Unassembled WGS sequence"/>
</dbReference>
<name>A0A8J2X050_9STRA</name>
<dbReference type="EMBL" id="CAKKNE010000002">
    <property type="protein sequence ID" value="CAH0368831.1"/>
    <property type="molecule type" value="Genomic_DNA"/>
</dbReference>
<comment type="caution">
    <text evidence="1">The sequence shown here is derived from an EMBL/GenBank/DDBJ whole genome shotgun (WGS) entry which is preliminary data.</text>
</comment>
<proteinExistence type="predicted"/>
<evidence type="ECO:0000313" key="2">
    <source>
        <dbReference type="Proteomes" id="UP000789595"/>
    </source>
</evidence>
<protein>
    <submittedName>
        <fullName evidence="1">Uncharacterized protein</fullName>
    </submittedName>
</protein>
<reference evidence="1" key="1">
    <citation type="submission" date="2021-11" db="EMBL/GenBank/DDBJ databases">
        <authorList>
            <consortium name="Genoscope - CEA"/>
            <person name="William W."/>
        </authorList>
    </citation>
    <scope>NUCLEOTIDE SEQUENCE</scope>
</reference>
<evidence type="ECO:0000313" key="1">
    <source>
        <dbReference type="EMBL" id="CAH0368831.1"/>
    </source>
</evidence>
<keyword evidence="2" id="KW-1185">Reference proteome</keyword>
<dbReference type="AlphaFoldDB" id="A0A8J2X050"/>
<accession>A0A8J2X050</accession>
<sequence>MYTYVLTVDLLSRGVQLARHGHHRICSTDRPRVDTWRRTTGGLLEVRRCARVGRALLYQQFGDLFAVACRFRALRRAAAFGHSQTTETGTFRGARFKHGAHEFLGPPHAPGGCPVPRAAHGERVKTLIGISIPSLNR</sequence>
<organism evidence="1 2">
    <name type="scientific">Pelagomonas calceolata</name>
    <dbReference type="NCBI Taxonomy" id="35677"/>
    <lineage>
        <taxon>Eukaryota</taxon>
        <taxon>Sar</taxon>
        <taxon>Stramenopiles</taxon>
        <taxon>Ochrophyta</taxon>
        <taxon>Pelagophyceae</taxon>
        <taxon>Pelagomonadales</taxon>
        <taxon>Pelagomonadaceae</taxon>
        <taxon>Pelagomonas</taxon>
    </lineage>
</organism>
<gene>
    <name evidence="1" type="ORF">PECAL_2P19210</name>
</gene>